<dbReference type="Proteomes" id="UP000756860">
    <property type="component" value="Unassembled WGS sequence"/>
</dbReference>
<dbReference type="SMART" id="SM00567">
    <property type="entry name" value="EZ_HEAT"/>
    <property type="match status" value="1"/>
</dbReference>
<proteinExistence type="predicted"/>
<evidence type="ECO:0000313" key="2">
    <source>
        <dbReference type="EMBL" id="MBT0653360.1"/>
    </source>
</evidence>
<organism evidence="2 3">
    <name type="scientific">Geomobilimonas luticola</name>
    <dbReference type="NCBI Taxonomy" id="1114878"/>
    <lineage>
        <taxon>Bacteria</taxon>
        <taxon>Pseudomonadati</taxon>
        <taxon>Thermodesulfobacteriota</taxon>
        <taxon>Desulfuromonadia</taxon>
        <taxon>Geobacterales</taxon>
        <taxon>Geobacteraceae</taxon>
        <taxon>Geomobilimonas</taxon>
    </lineage>
</organism>
<dbReference type="Gene3D" id="1.25.10.10">
    <property type="entry name" value="Leucine-rich Repeat Variant"/>
    <property type="match status" value="1"/>
</dbReference>
<gene>
    <name evidence="2" type="ORF">KI810_09865</name>
</gene>
<keyword evidence="1" id="KW-0732">Signal</keyword>
<dbReference type="InterPro" id="IPR016024">
    <property type="entry name" value="ARM-type_fold"/>
</dbReference>
<dbReference type="InterPro" id="IPR011989">
    <property type="entry name" value="ARM-like"/>
</dbReference>
<accession>A0ABS5SDW4</accession>
<feature type="signal peptide" evidence="1">
    <location>
        <begin position="1"/>
        <end position="26"/>
    </location>
</feature>
<dbReference type="SUPFAM" id="SSF48371">
    <property type="entry name" value="ARM repeat"/>
    <property type="match status" value="1"/>
</dbReference>
<dbReference type="PANTHER" id="PTHR12697">
    <property type="entry name" value="PBS LYASE HEAT-LIKE PROTEIN"/>
    <property type="match status" value="1"/>
</dbReference>
<dbReference type="RefSeq" id="WP_214175360.1">
    <property type="nucleotide sequence ID" value="NZ_JAHCVK010000003.1"/>
</dbReference>
<protein>
    <submittedName>
        <fullName evidence="2">HEAT repeat domain-containing protein</fullName>
    </submittedName>
</protein>
<evidence type="ECO:0000313" key="3">
    <source>
        <dbReference type="Proteomes" id="UP000756860"/>
    </source>
</evidence>
<reference evidence="2 3" key="1">
    <citation type="submission" date="2021-05" db="EMBL/GenBank/DDBJ databases">
        <title>The draft genome of Geobacter luticola JCM 17780.</title>
        <authorList>
            <person name="Xu Z."/>
            <person name="Masuda Y."/>
            <person name="Itoh H."/>
            <person name="Senoo K."/>
        </authorList>
    </citation>
    <scope>NUCLEOTIDE SEQUENCE [LARGE SCALE GENOMIC DNA]</scope>
    <source>
        <strain evidence="2 3">JCM 17780</strain>
    </source>
</reference>
<dbReference type="InterPro" id="IPR004155">
    <property type="entry name" value="PBS_lyase_HEAT"/>
</dbReference>
<comment type="caution">
    <text evidence="2">The sequence shown here is derived from an EMBL/GenBank/DDBJ whole genome shotgun (WGS) entry which is preliminary data.</text>
</comment>
<dbReference type="Pfam" id="PF13646">
    <property type="entry name" value="HEAT_2"/>
    <property type="match status" value="2"/>
</dbReference>
<dbReference type="PANTHER" id="PTHR12697:SF5">
    <property type="entry name" value="DEOXYHYPUSINE HYDROXYLASE"/>
    <property type="match status" value="1"/>
</dbReference>
<evidence type="ECO:0000256" key="1">
    <source>
        <dbReference type="SAM" id="SignalP"/>
    </source>
</evidence>
<dbReference type="EMBL" id="JAHCVK010000003">
    <property type="protein sequence ID" value="MBT0653360.1"/>
    <property type="molecule type" value="Genomic_DNA"/>
</dbReference>
<keyword evidence="3" id="KW-1185">Reference proteome</keyword>
<sequence>MGIRRCCRFILWTLFLAFFWGTVALAATPMYHGKSAEQWLDMLSQSDEDIRAQAFTELIQADQSGGEVLLAFLGSPNPNLRTIAVMGLNHMAPAYPASIPELAEASLDVNLNVRYWALSALKKYGNKAGSALPNIIRALETYQGKGPALDGPDRYYADARARAAEALGNIGSAAQAAIPALENALQDPSPMVRESAKRALELIRVPSQKAE</sequence>
<name>A0ABS5SDW4_9BACT</name>
<feature type="chain" id="PRO_5047016082" evidence="1">
    <location>
        <begin position="27"/>
        <end position="211"/>
    </location>
</feature>